<sequence>MSDNAQVRLTDAGLRMLMAADQDPYQRNEVDPEQFDRLVGAGLLDERGRALPKAQPALEAMREPVARLAIEAAVGRTGRRWSAAIGEAQAVVLAPPAVALGPDVSAAEVAAFDEPPPEEFELRIMPPGWAVVDACAWAGIGPRLQRADPFTLPTDVLRCRLEDAGVPVPDGIDPELWAEPMLMWDLTIDPGESTEQPGRHGLLVLDTGATGLWAFTATQPESRLVPLPSYEVWRLILRALRQAPPGGPEESHLRVG</sequence>
<gene>
    <name evidence="1" type="ORF">GCM10022224_057020</name>
</gene>
<evidence type="ECO:0000313" key="2">
    <source>
        <dbReference type="Proteomes" id="UP001500902"/>
    </source>
</evidence>
<dbReference type="Proteomes" id="UP001500902">
    <property type="component" value="Unassembled WGS sequence"/>
</dbReference>
<protein>
    <recommendedName>
        <fullName evidence="3">EspG family protein</fullName>
    </recommendedName>
</protein>
<organism evidence="1 2">
    <name type="scientific">Nonomuraea antimicrobica</name>
    <dbReference type="NCBI Taxonomy" id="561173"/>
    <lineage>
        <taxon>Bacteria</taxon>
        <taxon>Bacillati</taxon>
        <taxon>Actinomycetota</taxon>
        <taxon>Actinomycetes</taxon>
        <taxon>Streptosporangiales</taxon>
        <taxon>Streptosporangiaceae</taxon>
        <taxon>Nonomuraea</taxon>
    </lineage>
</organism>
<keyword evidence="2" id="KW-1185">Reference proteome</keyword>
<proteinExistence type="predicted"/>
<dbReference type="RefSeq" id="WP_344884703.1">
    <property type="nucleotide sequence ID" value="NZ_BAAAZP010000101.1"/>
</dbReference>
<dbReference type="EMBL" id="BAAAZP010000101">
    <property type="protein sequence ID" value="GAA3684903.1"/>
    <property type="molecule type" value="Genomic_DNA"/>
</dbReference>
<reference evidence="2" key="1">
    <citation type="journal article" date="2019" name="Int. J. Syst. Evol. Microbiol.">
        <title>The Global Catalogue of Microorganisms (GCM) 10K type strain sequencing project: providing services to taxonomists for standard genome sequencing and annotation.</title>
        <authorList>
            <consortium name="The Broad Institute Genomics Platform"/>
            <consortium name="The Broad Institute Genome Sequencing Center for Infectious Disease"/>
            <person name="Wu L."/>
            <person name="Ma J."/>
        </authorList>
    </citation>
    <scope>NUCLEOTIDE SEQUENCE [LARGE SCALE GENOMIC DNA]</scope>
    <source>
        <strain evidence="2">JCM 16904</strain>
    </source>
</reference>
<evidence type="ECO:0000313" key="1">
    <source>
        <dbReference type="EMBL" id="GAA3684903.1"/>
    </source>
</evidence>
<accession>A0ABP7CD19</accession>
<comment type="caution">
    <text evidence="1">The sequence shown here is derived from an EMBL/GenBank/DDBJ whole genome shotgun (WGS) entry which is preliminary data.</text>
</comment>
<evidence type="ECO:0008006" key="3">
    <source>
        <dbReference type="Google" id="ProtNLM"/>
    </source>
</evidence>
<name>A0ABP7CD19_9ACTN</name>